<evidence type="ECO:0000313" key="2">
    <source>
        <dbReference type="Proteomes" id="UP000838756"/>
    </source>
</evidence>
<evidence type="ECO:0000313" key="1">
    <source>
        <dbReference type="EMBL" id="CAH2256687.1"/>
    </source>
</evidence>
<reference evidence="1" key="1">
    <citation type="submission" date="2022-03" db="EMBL/GenBank/DDBJ databases">
        <authorList>
            <person name="Lindestad O."/>
        </authorList>
    </citation>
    <scope>NUCLEOTIDE SEQUENCE</scope>
</reference>
<dbReference type="Proteomes" id="UP000838756">
    <property type="component" value="Unassembled WGS sequence"/>
</dbReference>
<proteinExistence type="predicted"/>
<protein>
    <submittedName>
        <fullName evidence="1">Jg19642 protein</fullName>
    </submittedName>
</protein>
<dbReference type="EMBL" id="CAKXAJ010026111">
    <property type="protein sequence ID" value="CAH2256687.1"/>
    <property type="molecule type" value="Genomic_DNA"/>
</dbReference>
<sequence length="78" mass="8877">MPFRPEHRMATILLDDRNKLGGNTTPDKLYSKRLSTTVMFTGEGLPLTIRLMDRKLPIWVARCSGYHDPGTVKYALTL</sequence>
<keyword evidence="2" id="KW-1185">Reference proteome</keyword>
<accession>A0A8S4S8J3</accession>
<gene>
    <name evidence="1" type="primary">jg19642</name>
    <name evidence="1" type="ORF">PAEG_LOCUS22971</name>
</gene>
<dbReference type="AlphaFoldDB" id="A0A8S4S8J3"/>
<comment type="caution">
    <text evidence="1">The sequence shown here is derived from an EMBL/GenBank/DDBJ whole genome shotgun (WGS) entry which is preliminary data.</text>
</comment>
<name>A0A8S4S8J3_9NEOP</name>
<organism evidence="1 2">
    <name type="scientific">Pararge aegeria aegeria</name>
    <dbReference type="NCBI Taxonomy" id="348720"/>
    <lineage>
        <taxon>Eukaryota</taxon>
        <taxon>Metazoa</taxon>
        <taxon>Ecdysozoa</taxon>
        <taxon>Arthropoda</taxon>
        <taxon>Hexapoda</taxon>
        <taxon>Insecta</taxon>
        <taxon>Pterygota</taxon>
        <taxon>Neoptera</taxon>
        <taxon>Endopterygota</taxon>
        <taxon>Lepidoptera</taxon>
        <taxon>Glossata</taxon>
        <taxon>Ditrysia</taxon>
        <taxon>Papilionoidea</taxon>
        <taxon>Nymphalidae</taxon>
        <taxon>Satyrinae</taxon>
        <taxon>Satyrini</taxon>
        <taxon>Parargina</taxon>
        <taxon>Pararge</taxon>
    </lineage>
</organism>